<dbReference type="PANTHER" id="PTHR42998">
    <property type="entry name" value="TYPE I RESTRICTION ENZYME HINDVIIP M PROTEIN-RELATED"/>
    <property type="match status" value="1"/>
</dbReference>
<dbReference type="GO" id="GO:0009307">
    <property type="term" value="P:DNA restriction-modification system"/>
    <property type="evidence" value="ECO:0007669"/>
    <property type="project" value="UniProtKB-KW"/>
</dbReference>
<dbReference type="Proteomes" id="UP000182152">
    <property type="component" value="Unassembled WGS sequence"/>
</dbReference>
<dbReference type="InterPro" id="IPR029063">
    <property type="entry name" value="SAM-dependent_MTases_sf"/>
</dbReference>
<keyword evidence="5" id="KW-0489">Methyltransferase</keyword>
<evidence type="ECO:0000259" key="3">
    <source>
        <dbReference type="Pfam" id="PF02384"/>
    </source>
</evidence>
<dbReference type="PROSITE" id="PS00092">
    <property type="entry name" value="N6_MTASE"/>
    <property type="match status" value="1"/>
</dbReference>
<dbReference type="SUPFAM" id="SSF53335">
    <property type="entry name" value="S-adenosyl-L-methionine-dependent methyltransferases"/>
    <property type="match status" value="1"/>
</dbReference>
<dbReference type="InterPro" id="IPR044946">
    <property type="entry name" value="Restrct_endonuc_typeI_TRD_sf"/>
</dbReference>
<protein>
    <submittedName>
        <fullName evidence="5">N-6 DNA methylase</fullName>
    </submittedName>
</protein>
<dbReference type="AlphaFoldDB" id="A0A1L8WRQ0"/>
<dbReference type="GO" id="GO:0032259">
    <property type="term" value="P:methylation"/>
    <property type="evidence" value="ECO:0007669"/>
    <property type="project" value="UniProtKB-KW"/>
</dbReference>
<dbReference type="Gene3D" id="3.90.220.20">
    <property type="entry name" value="DNA methylase specificity domains"/>
    <property type="match status" value="1"/>
</dbReference>
<gene>
    <name evidence="5" type="ORF">RV14_GL000924</name>
</gene>
<feature type="domain" description="DNA methylase adenine-specific" evidence="3">
    <location>
        <begin position="262"/>
        <end position="551"/>
    </location>
</feature>
<accession>A0A1L8WRQ0</accession>
<dbReference type="STRING" id="150033.RV14_GL000924"/>
<keyword evidence="5" id="KW-0808">Transferase</keyword>
<evidence type="ECO:0000313" key="6">
    <source>
        <dbReference type="Proteomes" id="UP000182152"/>
    </source>
</evidence>
<keyword evidence="1" id="KW-0680">Restriction system</keyword>
<dbReference type="Pfam" id="PF02384">
    <property type="entry name" value="N6_Mtase"/>
    <property type="match status" value="1"/>
</dbReference>
<dbReference type="InterPro" id="IPR029464">
    <property type="entry name" value="HSDR_N"/>
</dbReference>
<keyword evidence="6" id="KW-1185">Reference proteome</keyword>
<dbReference type="InterPro" id="IPR002052">
    <property type="entry name" value="DNA_methylase_N6_adenine_CS"/>
</dbReference>
<dbReference type="GO" id="GO:0003677">
    <property type="term" value="F:DNA binding"/>
    <property type="evidence" value="ECO:0007669"/>
    <property type="project" value="UniProtKB-KW"/>
</dbReference>
<dbReference type="CDD" id="cd02440">
    <property type="entry name" value="AdoMet_MTases"/>
    <property type="match status" value="1"/>
</dbReference>
<reference evidence="5 6" key="1">
    <citation type="submission" date="2014-12" db="EMBL/GenBank/DDBJ databases">
        <title>Draft genome sequences of 29 type strains of Enterococci.</title>
        <authorList>
            <person name="Zhong Z."/>
            <person name="Sun Z."/>
            <person name="Liu W."/>
            <person name="Zhang W."/>
            <person name="Zhang H."/>
        </authorList>
    </citation>
    <scope>NUCLEOTIDE SEQUENCE [LARGE SCALE GENOMIC DNA]</scope>
    <source>
        <strain evidence="5 6">DSM 15687</strain>
    </source>
</reference>
<dbReference type="SUPFAM" id="SSF116734">
    <property type="entry name" value="DNA methylase specificity domain"/>
    <property type="match status" value="1"/>
</dbReference>
<dbReference type="RefSeq" id="WP_217265340.1">
    <property type="nucleotide sequence ID" value="NZ_JXLB01000002.1"/>
</dbReference>
<dbReference type="Pfam" id="PF13588">
    <property type="entry name" value="HSDR_N_2"/>
    <property type="match status" value="1"/>
</dbReference>
<dbReference type="Gene3D" id="3.40.50.150">
    <property type="entry name" value="Vaccinia Virus protein VP39"/>
    <property type="match status" value="1"/>
</dbReference>
<dbReference type="PANTHER" id="PTHR42998:SF1">
    <property type="entry name" value="TYPE I RESTRICTION ENZYME HINDI METHYLASE SUBUNIT"/>
    <property type="match status" value="1"/>
</dbReference>
<evidence type="ECO:0000313" key="5">
    <source>
        <dbReference type="EMBL" id="OJG83690.1"/>
    </source>
</evidence>
<evidence type="ECO:0000256" key="2">
    <source>
        <dbReference type="ARBA" id="ARBA00023125"/>
    </source>
</evidence>
<comment type="caution">
    <text evidence="5">The sequence shown here is derived from an EMBL/GenBank/DDBJ whole genome shotgun (WGS) entry which is preliminary data.</text>
</comment>
<dbReference type="InterPro" id="IPR003356">
    <property type="entry name" value="DNA_methylase_A-5"/>
</dbReference>
<proteinExistence type="predicted"/>
<dbReference type="EMBL" id="JXLB01000002">
    <property type="protein sequence ID" value="OJG83690.1"/>
    <property type="molecule type" value="Genomic_DNA"/>
</dbReference>
<dbReference type="InterPro" id="IPR052916">
    <property type="entry name" value="Type-I_RE_MTase_Subunit"/>
</dbReference>
<feature type="domain" description="Type I restriction enzyme R protein N-terminal" evidence="4">
    <location>
        <begin position="11"/>
        <end position="108"/>
    </location>
</feature>
<organism evidence="5 6">
    <name type="scientific">Enterococcus ratti</name>
    <dbReference type="NCBI Taxonomy" id="150033"/>
    <lineage>
        <taxon>Bacteria</taxon>
        <taxon>Bacillati</taxon>
        <taxon>Bacillota</taxon>
        <taxon>Bacilli</taxon>
        <taxon>Lactobacillales</taxon>
        <taxon>Enterococcaceae</taxon>
        <taxon>Enterococcus</taxon>
    </lineage>
</organism>
<sequence>MKVKVIIPYLKQLGYHEEEMRFENPMEVVIGSKKTIVYSDIEIELNGVVELIIDVKKPSHGILQKDLLQASSYAKLINTPPALMSTITNGTDTITTNTFTGEQIDDIPSKAQLMKKVNNSKKKIYSEIQLQEIKSVLLTLLEPKELYRIINNSKNVIEKKALIRSDQSFKEITKIILVKMNEERRVTLEEGQNRFSKEYLEKFSKANGISINEAFVRLFNEAKEKYPNIYPEGEGNFLITDEEALIRVVNDLAPFSFLGTGEDIKGAVYEIFLKGTLRGDFDQYFTPREIVDFIVELADPQFDDVFLDPACGSGGFLIQAFNYVNQKIINAKESEVERKKKFSNLVDKHIWGHEADKDLQVLAKINLIMHGDGWNNIYQGDTLISPNLKNDFFDLVLTNPPFTIKYEFPETLSNYEMGLGKQKEELDILFVEKSLDVLKPGGDLYIVLPEGLLNNNSYQYFRNWLMEKADLLCCISLPEGAFIPMGGSVSKTCILGVRKKSKENNYIPPTHAFLGVAKEVGFESGKKLYKKIEKNDLHEFIKDYDEIFEEVRETTNGGEYGWIKTEDIDIKRLGASHLLNIIDSSEIRNAVKLSDIVIIEQPKIRIEDSKTYYYLEIPDISSSTGAITNIRLLKGENITSSTLVSFKASDILFARINPRKNRITLAPPISDEYEAVTSNEIYLLSLIKDNGYIRENYSSALVPILRSDIVKRQIVRLGVGSSSSRARVYPEDLANIRVPIPDENVLEKLSQLTNSNTNKLWQESQKMIDNYVEMQVLLDSNINKNEFRSI</sequence>
<evidence type="ECO:0000256" key="1">
    <source>
        <dbReference type="ARBA" id="ARBA00022747"/>
    </source>
</evidence>
<keyword evidence="2" id="KW-0238">DNA-binding</keyword>
<name>A0A1L8WRQ0_9ENTE</name>
<dbReference type="GO" id="GO:0008170">
    <property type="term" value="F:N-methyltransferase activity"/>
    <property type="evidence" value="ECO:0007669"/>
    <property type="project" value="InterPro"/>
</dbReference>
<dbReference type="PRINTS" id="PR00507">
    <property type="entry name" value="N12N6MTFRASE"/>
</dbReference>
<evidence type="ECO:0000259" key="4">
    <source>
        <dbReference type="Pfam" id="PF13588"/>
    </source>
</evidence>